<dbReference type="EMBL" id="HBIX01017221">
    <property type="protein sequence ID" value="CAE0719673.1"/>
    <property type="molecule type" value="Transcribed_RNA"/>
</dbReference>
<dbReference type="InterPro" id="IPR032675">
    <property type="entry name" value="LRR_dom_sf"/>
</dbReference>
<dbReference type="GO" id="GO:0031267">
    <property type="term" value="F:small GTPase binding"/>
    <property type="evidence" value="ECO:0007669"/>
    <property type="project" value="TreeGrafter"/>
</dbReference>
<name>A0A7S4ALF8_9STRA</name>
<evidence type="ECO:0000256" key="4">
    <source>
        <dbReference type="SAM" id="MobiDB-lite"/>
    </source>
</evidence>
<evidence type="ECO:0000313" key="5">
    <source>
        <dbReference type="EMBL" id="CAE0719673.1"/>
    </source>
</evidence>
<feature type="region of interest" description="Disordered" evidence="4">
    <location>
        <begin position="373"/>
        <end position="416"/>
    </location>
</feature>
<organism evidence="5">
    <name type="scientific">Pseudo-nitzschia australis</name>
    <dbReference type="NCBI Taxonomy" id="44445"/>
    <lineage>
        <taxon>Eukaryota</taxon>
        <taxon>Sar</taxon>
        <taxon>Stramenopiles</taxon>
        <taxon>Ochrophyta</taxon>
        <taxon>Bacillariophyta</taxon>
        <taxon>Bacillariophyceae</taxon>
        <taxon>Bacillariophycidae</taxon>
        <taxon>Bacillariales</taxon>
        <taxon>Bacillariaceae</taxon>
        <taxon>Pseudo-nitzschia</taxon>
    </lineage>
</organism>
<evidence type="ECO:0008006" key="6">
    <source>
        <dbReference type="Google" id="ProtNLM"/>
    </source>
</evidence>
<dbReference type="PANTHER" id="PTHR24113:SF12">
    <property type="entry name" value="RAN GTPASE-ACTIVATING PROTEIN 1"/>
    <property type="match status" value="1"/>
</dbReference>
<keyword evidence="2" id="KW-0433">Leucine-rich repeat</keyword>
<dbReference type="AlphaFoldDB" id="A0A7S4ALF8"/>
<feature type="region of interest" description="Disordered" evidence="4">
    <location>
        <begin position="787"/>
        <end position="806"/>
    </location>
</feature>
<dbReference type="SMART" id="SM00368">
    <property type="entry name" value="LRR_RI"/>
    <property type="match status" value="11"/>
</dbReference>
<dbReference type="SUPFAM" id="SSF52047">
    <property type="entry name" value="RNI-like"/>
    <property type="match status" value="1"/>
</dbReference>
<dbReference type="InterPro" id="IPR027038">
    <property type="entry name" value="RanGap"/>
</dbReference>
<dbReference type="GO" id="GO:0006913">
    <property type="term" value="P:nucleocytoplasmic transport"/>
    <property type="evidence" value="ECO:0007669"/>
    <property type="project" value="TreeGrafter"/>
</dbReference>
<dbReference type="PANTHER" id="PTHR24113">
    <property type="entry name" value="RAN GTPASE-ACTIVATING PROTEIN 1"/>
    <property type="match status" value="1"/>
</dbReference>
<dbReference type="InterPro" id="IPR001611">
    <property type="entry name" value="Leu-rich_rpt"/>
</dbReference>
<dbReference type="GO" id="GO:0005096">
    <property type="term" value="F:GTPase activator activity"/>
    <property type="evidence" value="ECO:0007669"/>
    <property type="project" value="InterPro"/>
</dbReference>
<feature type="region of interest" description="Disordered" evidence="4">
    <location>
        <begin position="241"/>
        <end position="265"/>
    </location>
</feature>
<accession>A0A7S4ALF8</accession>
<dbReference type="Gene3D" id="3.80.10.10">
    <property type="entry name" value="Ribonuclease Inhibitor"/>
    <property type="match status" value="4"/>
</dbReference>
<feature type="compositionally biased region" description="Low complexity" evidence="4">
    <location>
        <begin position="382"/>
        <end position="398"/>
    </location>
</feature>
<keyword evidence="3" id="KW-0677">Repeat</keyword>
<dbReference type="GO" id="GO:0005634">
    <property type="term" value="C:nucleus"/>
    <property type="evidence" value="ECO:0007669"/>
    <property type="project" value="TreeGrafter"/>
</dbReference>
<dbReference type="GO" id="GO:0048471">
    <property type="term" value="C:perinuclear region of cytoplasm"/>
    <property type="evidence" value="ECO:0007669"/>
    <property type="project" value="TreeGrafter"/>
</dbReference>
<dbReference type="GO" id="GO:0005829">
    <property type="term" value="C:cytosol"/>
    <property type="evidence" value="ECO:0007669"/>
    <property type="project" value="TreeGrafter"/>
</dbReference>
<dbReference type="Pfam" id="PF13516">
    <property type="entry name" value="LRR_6"/>
    <property type="match status" value="6"/>
</dbReference>
<evidence type="ECO:0000256" key="2">
    <source>
        <dbReference type="ARBA" id="ARBA00022614"/>
    </source>
</evidence>
<reference evidence="5" key="1">
    <citation type="submission" date="2021-01" db="EMBL/GenBank/DDBJ databases">
        <authorList>
            <person name="Corre E."/>
            <person name="Pelletier E."/>
            <person name="Niang G."/>
            <person name="Scheremetjew M."/>
            <person name="Finn R."/>
            <person name="Kale V."/>
            <person name="Holt S."/>
            <person name="Cochrane G."/>
            <person name="Meng A."/>
            <person name="Brown T."/>
            <person name="Cohen L."/>
        </authorList>
    </citation>
    <scope>NUCLEOTIDE SEQUENCE</scope>
    <source>
        <strain evidence="5">10249 10 AB</strain>
    </source>
</reference>
<evidence type="ECO:0000256" key="1">
    <source>
        <dbReference type="ARBA" id="ARBA00022468"/>
    </source>
</evidence>
<evidence type="ECO:0000256" key="3">
    <source>
        <dbReference type="ARBA" id="ARBA00022737"/>
    </source>
</evidence>
<feature type="compositionally biased region" description="Polar residues" evidence="4">
    <location>
        <begin position="246"/>
        <end position="257"/>
    </location>
</feature>
<proteinExistence type="predicted"/>
<gene>
    <name evidence="5" type="ORF">PAUS00366_LOCUS12427</name>
</gene>
<keyword evidence="1" id="KW-0343">GTPase activation</keyword>
<protein>
    <recommendedName>
        <fullName evidence="6">RNI-like protein</fullName>
    </recommendedName>
</protein>
<feature type="compositionally biased region" description="Basic and acidic residues" evidence="4">
    <location>
        <begin position="795"/>
        <end position="806"/>
    </location>
</feature>
<sequence>MAMPPEHLHAHHSPKFDENNKTLNVLKAASMIKAIPVAAPPAVTVASAAVNDAASTIASQRHTGRAGIASIKPSKSKSKFKSPDPQSNLLNSDGIEYCNRNGSSTSTGTRNVHLQYNHQETILKTPATRSKQQSVYYSARPSREAVLQRLSEALLRRSLRKIDLSQRSLQASDARLVKMALAQNANLTVLKLGYNNLGDAGVKTLAAGIVAHKSLNLLDLGFNNIGDEGIRALAHCMQKASEEQQQRTNVSSSSSNEYKYDGSFSTRTSTSSTLHTLYLAGNLIGQDGAMAMADFLRRGSRLRKLFMTGNRIGGEGVKAITDAIMEQQEAMSESEREYPATSTTFDVLQPPAAENLNDLVEGALQRENDVYSKQTRMQHRNLSISISSPPSLSSLSSSRGEPKHHHSSSSSNKNNFHGMQELYLGGTGMELTGCQAVSRLLEKNSYLRVLSLPNCDIGDEEVRMLALSIKANKNELPLESLQLSFNNITHHGLEAMANALWGSTTMRELKVDNNMIGDRGAHQMAAIIPAMKVIEVLDVGFNSITTPGLTILMKSVAESKKLLSLSLSGNAIDATAAKSVAYALAYNCSLKSIFLVHCSIGHEEQRHIAAGIVSNSRTALDRLNGFEIGSILLTLGFPEALKNWTNEQVFNFIHLMWDKHDENKNFHSDLERDLDPLSFLSDPMSGREDQDPYSTPHQGPLEASVVVEVAKRYFDSLVANGIDVTSRRPSNLNHPSIGSPLATDAIIIESSSQKMTLNPTMQHPNSHHYPFNLKNESEKIRPSQVKSFVAPPEASTKKKQEMQDPSRKKRIVEWLCSNTRPLNELAHSPFNTHELWKLHQFYFTPVVKESGGSSNQQERKCNLITSSVPEVHRLNPHGSAFMPPTPSVDDRAPVPMSDPALSGPATSSTLLKRKVSYRSLGDAISNTDPQLVQRNNAATDTISVAKIIENRHSGHSLPPKTKRARRNRTRISFLPRIKAKLDSCLDVDHEKALVTMRHLYFVERAILSGNIISVEVGSAPQTHLSGILAAEAEMIIVDLM</sequence>